<dbReference type="SUPFAM" id="SSF56112">
    <property type="entry name" value="Protein kinase-like (PK-like)"/>
    <property type="match status" value="1"/>
</dbReference>
<dbReference type="eggNOG" id="COG3173">
    <property type="taxonomic scope" value="Bacteria"/>
</dbReference>
<reference evidence="2 3" key="1">
    <citation type="submission" date="2012-09" db="EMBL/GenBank/DDBJ databases">
        <title>Genome Sequence of alkane-degrading Bacterium Alcanivorax sp. 19-m-6.</title>
        <authorList>
            <person name="Lai Q."/>
            <person name="Shao Z."/>
        </authorList>
    </citation>
    <scope>NUCLEOTIDE SEQUENCE [LARGE SCALE GENOMIC DNA]</scope>
    <source>
        <strain evidence="2 3">19-m-6</strain>
    </source>
</reference>
<evidence type="ECO:0000259" key="1">
    <source>
        <dbReference type="Pfam" id="PF01636"/>
    </source>
</evidence>
<dbReference type="CDD" id="cd05154">
    <property type="entry name" value="ACAD10_11_N-like"/>
    <property type="match status" value="1"/>
</dbReference>
<sequence>MAVSAEQILATLPALLQQRLQQPCEVLVCRRLTAGASADTWWLEANCDGPQQWILRLDAGAENLGMAPGKRWEALAQQAAEEADCPVARVVTILYGDEGLGEGYLMAALPGESLPPLLLKDDGYADARERFCEDVASALAAIHRTPLDNLEGLPLQDAAFQVEMLYAMHLDYGESLPVFSLVYGWLKKHAPQTRTPALVHGDFRLGNFLISEQGLSGVLDWELTHLGDPMEDLGWLCVNAWRFGRRDNPVSGIAQRQQLYAAYEAATGQAVDEARVRYWELLGTFKWGVICQYQAYSYLRGHVPSLERAAIGRRVAETEYDMLVCLQELLELNHAD</sequence>
<evidence type="ECO:0000313" key="2">
    <source>
        <dbReference type="EMBL" id="KGD65009.1"/>
    </source>
</evidence>
<feature type="domain" description="Aminoglycoside phosphotransferase" evidence="1">
    <location>
        <begin position="29"/>
        <end position="264"/>
    </location>
</feature>
<dbReference type="STRING" id="1177154.Y5S_01917"/>
<keyword evidence="2" id="KW-0808">Transferase</keyword>
<dbReference type="AlphaFoldDB" id="A0A095SKZ5"/>
<dbReference type="Pfam" id="PF01636">
    <property type="entry name" value="APH"/>
    <property type="match status" value="1"/>
</dbReference>
<gene>
    <name evidence="2" type="ORF">Y5S_01917</name>
</gene>
<dbReference type="InterPro" id="IPR051678">
    <property type="entry name" value="AGP_Transferase"/>
</dbReference>
<dbReference type="PANTHER" id="PTHR21310">
    <property type="entry name" value="AMINOGLYCOSIDE PHOSPHOTRANSFERASE-RELATED-RELATED"/>
    <property type="match status" value="1"/>
</dbReference>
<accession>A0A095SKZ5</accession>
<proteinExistence type="predicted"/>
<dbReference type="Proteomes" id="UP000029444">
    <property type="component" value="Unassembled WGS sequence"/>
</dbReference>
<dbReference type="InterPro" id="IPR011009">
    <property type="entry name" value="Kinase-like_dom_sf"/>
</dbReference>
<dbReference type="OrthoDB" id="179763at2"/>
<dbReference type="RefSeq" id="WP_035232515.1">
    <property type="nucleotide sequence ID" value="NZ_ARXV01000006.1"/>
</dbReference>
<organism evidence="2 3">
    <name type="scientific">Alcanivorax nanhaiticus</name>
    <dbReference type="NCBI Taxonomy" id="1177154"/>
    <lineage>
        <taxon>Bacteria</taxon>
        <taxon>Pseudomonadati</taxon>
        <taxon>Pseudomonadota</taxon>
        <taxon>Gammaproteobacteria</taxon>
        <taxon>Oceanospirillales</taxon>
        <taxon>Alcanivoracaceae</taxon>
        <taxon>Alcanivorax</taxon>
    </lineage>
</organism>
<dbReference type="PANTHER" id="PTHR21310:SF57">
    <property type="entry name" value="BLR2944 PROTEIN"/>
    <property type="match status" value="1"/>
</dbReference>
<dbReference type="GO" id="GO:0016740">
    <property type="term" value="F:transferase activity"/>
    <property type="evidence" value="ECO:0007669"/>
    <property type="project" value="UniProtKB-KW"/>
</dbReference>
<name>A0A095SKZ5_9GAMM</name>
<dbReference type="InterPro" id="IPR041726">
    <property type="entry name" value="ACAD10_11_N"/>
</dbReference>
<evidence type="ECO:0000313" key="3">
    <source>
        <dbReference type="Proteomes" id="UP000029444"/>
    </source>
</evidence>
<dbReference type="Gene3D" id="3.90.1200.10">
    <property type="match status" value="1"/>
</dbReference>
<dbReference type="EMBL" id="ARXV01000006">
    <property type="protein sequence ID" value="KGD65009.1"/>
    <property type="molecule type" value="Genomic_DNA"/>
</dbReference>
<keyword evidence="3" id="KW-1185">Reference proteome</keyword>
<dbReference type="InterPro" id="IPR002575">
    <property type="entry name" value="Aminoglycoside_PTrfase"/>
</dbReference>
<dbReference type="PATRIC" id="fig|1177154.3.peg.1950"/>
<protein>
    <submittedName>
        <fullName evidence="2">Putative aminoglycoside phosphotransferase</fullName>
    </submittedName>
</protein>
<comment type="caution">
    <text evidence="2">The sequence shown here is derived from an EMBL/GenBank/DDBJ whole genome shotgun (WGS) entry which is preliminary data.</text>
</comment>